<dbReference type="EMBL" id="WNZW01000001">
    <property type="protein sequence ID" value="MUG43475.1"/>
    <property type="molecule type" value="Genomic_DNA"/>
</dbReference>
<reference evidence="7 8" key="1">
    <citation type="submission" date="2019-11" db="EMBL/GenBank/DDBJ databases">
        <title>Draft genome sequences of five Paenibacillus species of dairy origin.</title>
        <authorList>
            <person name="Olajide A.M."/>
            <person name="Chen S."/>
            <person name="Lapointe G."/>
        </authorList>
    </citation>
    <scope>NUCLEOTIDE SEQUENCE [LARGE SCALE GENOMIC DNA]</scope>
    <source>
        <strain evidence="7 8">12CR55</strain>
    </source>
</reference>
<comment type="caution">
    <text evidence="7">The sequence shown here is derived from an EMBL/GenBank/DDBJ whole genome shotgun (WGS) entry which is preliminary data.</text>
</comment>
<dbReference type="NCBIfam" id="TIGR04350">
    <property type="entry name" value="C_S_lyase_PatB"/>
    <property type="match status" value="1"/>
</dbReference>
<evidence type="ECO:0000256" key="1">
    <source>
        <dbReference type="ARBA" id="ARBA00001933"/>
    </source>
</evidence>
<dbReference type="Gene3D" id="3.90.1150.10">
    <property type="entry name" value="Aspartate Aminotransferase, domain 1"/>
    <property type="match status" value="1"/>
</dbReference>
<dbReference type="InterPro" id="IPR015424">
    <property type="entry name" value="PyrdxlP-dep_Trfase"/>
</dbReference>
<protein>
    <recommendedName>
        <fullName evidence="2">cysteine-S-conjugate beta-lyase</fullName>
        <ecNumber evidence="2">4.4.1.13</ecNumber>
    </recommendedName>
</protein>
<dbReference type="InterPro" id="IPR015421">
    <property type="entry name" value="PyrdxlP-dep_Trfase_major"/>
</dbReference>
<name>A0A7X2YXC6_9BACL</name>
<dbReference type="EC" id="4.4.1.13" evidence="2"/>
<keyword evidence="4 7" id="KW-0456">Lyase</keyword>
<dbReference type="InterPro" id="IPR051798">
    <property type="entry name" value="Class-II_PLP-Dep_Aminotrans"/>
</dbReference>
<sequence>MEYNFDEVVSRIGTNSAKWDGLVESFGEDMLSLSVADMDLKAPPAVVDKLETFAKHGIYGYTDAFASYYHAVQGWLDRSYHWQVPQEWIVFCPRIIQAVSLVIQQFTNEGDAILIHTPVYQPVAKAVTLNHRVLVESPLKLAAGRYEIDFEDMELRMQQGVKIVLLISPHNPVGRVWTRAELERIAALCIKYDALIVSDDIHADFIHEGHEHTVIAKLSEEIAQRSIICTSPGKTFNLASLEISNIIIPNETIRERFKQALQQAGIHNPTFFAVPALEVSYTACDDWLEELRKYLRGNMAYAKAFIQDHMPELTVIEPEGTYLLWIDCRAVDRAESGLKRWIEQAARVSVSFGCSFGPEGEGFIRINIAAPRSVLKEALKRMAAAYPLKKT</sequence>
<proteinExistence type="inferred from homology"/>
<dbReference type="InterPro" id="IPR004839">
    <property type="entry name" value="Aminotransferase_I/II_large"/>
</dbReference>
<comment type="similarity">
    <text evidence="5">Belongs to the class-II pyridoxal-phosphate-dependent aminotransferase family. MalY/PatB cystathionine beta-lyase subfamily.</text>
</comment>
<evidence type="ECO:0000313" key="8">
    <source>
        <dbReference type="Proteomes" id="UP000447876"/>
    </source>
</evidence>
<evidence type="ECO:0000256" key="3">
    <source>
        <dbReference type="ARBA" id="ARBA00022898"/>
    </source>
</evidence>
<evidence type="ECO:0000256" key="5">
    <source>
        <dbReference type="ARBA" id="ARBA00037974"/>
    </source>
</evidence>
<dbReference type="Pfam" id="PF00155">
    <property type="entry name" value="Aminotran_1_2"/>
    <property type="match status" value="1"/>
</dbReference>
<dbReference type="GO" id="GO:0030170">
    <property type="term" value="F:pyridoxal phosphate binding"/>
    <property type="evidence" value="ECO:0007669"/>
    <property type="project" value="InterPro"/>
</dbReference>
<organism evidence="7 8">
    <name type="scientific">Paenibacillus woosongensis</name>
    <dbReference type="NCBI Taxonomy" id="307580"/>
    <lineage>
        <taxon>Bacteria</taxon>
        <taxon>Bacillati</taxon>
        <taxon>Bacillota</taxon>
        <taxon>Bacilli</taxon>
        <taxon>Bacillales</taxon>
        <taxon>Paenibacillaceae</taxon>
        <taxon>Paenibacillus</taxon>
    </lineage>
</organism>
<keyword evidence="3" id="KW-0663">Pyridoxal phosphate</keyword>
<comment type="cofactor">
    <cofactor evidence="1">
        <name>pyridoxal 5'-phosphate</name>
        <dbReference type="ChEBI" id="CHEBI:597326"/>
    </cofactor>
</comment>
<evidence type="ECO:0000256" key="2">
    <source>
        <dbReference type="ARBA" id="ARBA00012224"/>
    </source>
</evidence>
<dbReference type="CDD" id="cd00609">
    <property type="entry name" value="AAT_like"/>
    <property type="match status" value="1"/>
</dbReference>
<accession>A0A7X2YXC6</accession>
<evidence type="ECO:0000259" key="6">
    <source>
        <dbReference type="Pfam" id="PF00155"/>
    </source>
</evidence>
<dbReference type="PANTHER" id="PTHR43525">
    <property type="entry name" value="PROTEIN MALY"/>
    <property type="match status" value="1"/>
</dbReference>
<dbReference type="RefSeq" id="WP_155608964.1">
    <property type="nucleotide sequence ID" value="NZ_WNZW01000001.1"/>
</dbReference>
<dbReference type="InterPro" id="IPR027619">
    <property type="entry name" value="C-S_lyase_PatB-like"/>
</dbReference>
<dbReference type="GO" id="GO:0047804">
    <property type="term" value="F:cysteine-S-conjugate beta-lyase activity"/>
    <property type="evidence" value="ECO:0007669"/>
    <property type="project" value="UniProtKB-EC"/>
</dbReference>
<dbReference type="InterPro" id="IPR015422">
    <property type="entry name" value="PyrdxlP-dep_Trfase_small"/>
</dbReference>
<evidence type="ECO:0000256" key="4">
    <source>
        <dbReference type="ARBA" id="ARBA00023239"/>
    </source>
</evidence>
<dbReference type="AlphaFoldDB" id="A0A7X2YXC6"/>
<dbReference type="SUPFAM" id="SSF53383">
    <property type="entry name" value="PLP-dependent transferases"/>
    <property type="match status" value="1"/>
</dbReference>
<dbReference type="OrthoDB" id="9802872at2"/>
<dbReference type="Gene3D" id="3.40.640.10">
    <property type="entry name" value="Type I PLP-dependent aspartate aminotransferase-like (Major domain)"/>
    <property type="match status" value="1"/>
</dbReference>
<evidence type="ECO:0000313" key="7">
    <source>
        <dbReference type="EMBL" id="MUG43475.1"/>
    </source>
</evidence>
<feature type="domain" description="Aminotransferase class I/classII large" evidence="6">
    <location>
        <begin position="29"/>
        <end position="381"/>
    </location>
</feature>
<dbReference type="Proteomes" id="UP000447876">
    <property type="component" value="Unassembled WGS sequence"/>
</dbReference>
<gene>
    <name evidence="7" type="ORF">GNP95_00390</name>
</gene>
<dbReference type="PANTHER" id="PTHR43525:SF1">
    <property type="entry name" value="PROTEIN MALY"/>
    <property type="match status" value="1"/>
</dbReference>